<reference evidence="3" key="3">
    <citation type="submission" date="2025-09" db="UniProtKB">
        <authorList>
            <consortium name="Ensembl"/>
        </authorList>
    </citation>
    <scope>IDENTIFICATION</scope>
</reference>
<evidence type="ECO:0000313" key="4">
    <source>
        <dbReference type="Proteomes" id="UP000008227"/>
    </source>
</evidence>
<dbReference type="Ensembl" id="ENSSSCT00000051556.1">
    <property type="protein sequence ID" value="ENSSSCP00000080270.1"/>
    <property type="gene ID" value="ENSSSCG00000040382.2"/>
</dbReference>
<comment type="function">
    <text evidence="2">In the hair cortex, hair keratin intermediate filaments are embedded in an interfilamentous matrix, consisting of hair keratin-associated proteins (KRTAP), which are essential for the formation of a rigid and resistant hair shaft through their extensive disulfide bond cross-linking with abundant cysteine residues of hair keratins. The matrix proteins include the high-sulfur and high-glycine-tyrosine keratins.</text>
</comment>
<dbReference type="GO" id="GO:0045095">
    <property type="term" value="C:keratin filament"/>
    <property type="evidence" value="ECO:0007669"/>
    <property type="project" value="UniProtKB-UniRule"/>
</dbReference>
<comment type="subunit">
    <text evidence="2">Interacts with hair keratins.</text>
</comment>
<dbReference type="Pfam" id="PF05287">
    <property type="entry name" value="PMG"/>
    <property type="match status" value="1"/>
</dbReference>
<dbReference type="OMA" id="SCRTSYL"/>
<sequence>MSYNCCSANFSSHSLGDLLHYSGSSCGSVYPNNLVYSTNLCSPSTCQGGFSVCSDCQETCSEPIRCQAFCVVSSPCYHLRTSTFFSPCQRTFSGSLGFGPSNFGSFGCGSPSLGFRSSAFSSLSCRSNFYHPTYFSSRSCQSASFQPACGSGFY</sequence>
<dbReference type="GO" id="GO:0005829">
    <property type="term" value="C:cytosol"/>
    <property type="evidence" value="ECO:0007669"/>
    <property type="project" value="UniProtKB-ARBA"/>
</dbReference>
<name>A0A8W4FPM7_PIG</name>
<organism evidence="3 4">
    <name type="scientific">Sus scrofa</name>
    <name type="common">Pig</name>
    <dbReference type="NCBI Taxonomy" id="9823"/>
    <lineage>
        <taxon>Eukaryota</taxon>
        <taxon>Metazoa</taxon>
        <taxon>Chordata</taxon>
        <taxon>Craniata</taxon>
        <taxon>Vertebrata</taxon>
        <taxon>Euteleostomi</taxon>
        <taxon>Mammalia</taxon>
        <taxon>Eutheria</taxon>
        <taxon>Laurasiatheria</taxon>
        <taxon>Artiodactyla</taxon>
        <taxon>Suina</taxon>
        <taxon>Suidae</taxon>
        <taxon>Sus</taxon>
    </lineage>
</organism>
<reference evidence="3" key="1">
    <citation type="journal article" date="2020" name="Gigascience">
        <title>An improved pig reference genome sequence to enable pig genetics and genomics research.</title>
        <authorList>
            <person name="Warr A."/>
            <person name="Affara N."/>
            <person name="Aken B."/>
            <person name="Beiki H."/>
            <person name="Bickhart D.M."/>
            <person name="Billis K."/>
            <person name="Chow W."/>
            <person name="Eory L."/>
            <person name="Finlayson H.A."/>
            <person name="Flicek P."/>
            <person name="Giron C.G."/>
            <person name="Griffin D.K."/>
            <person name="Hall R."/>
            <person name="Hannum G."/>
            <person name="Hourlier T."/>
            <person name="Howe K."/>
            <person name="Hume D.A."/>
            <person name="Izuogu O."/>
            <person name="Kim K."/>
            <person name="Koren S."/>
            <person name="Liu H."/>
            <person name="Manchanda N."/>
            <person name="Martin F.J."/>
            <person name="Nonneman D.J."/>
            <person name="O'Connor R.E."/>
            <person name="Phillippy A.M."/>
            <person name="Rohrer G.A."/>
            <person name="Rosen B.D."/>
            <person name="Rund L.A."/>
            <person name="Sargent C.A."/>
            <person name="Schook L.B."/>
            <person name="Schroeder S.G."/>
            <person name="Schwartz A.S."/>
            <person name="Skinner B.M."/>
            <person name="Talbot R."/>
            <person name="Tseng E."/>
            <person name="Tuggle C.K."/>
            <person name="Watson M."/>
            <person name="Smith T.P.L."/>
            <person name="Archibald A.L."/>
        </authorList>
    </citation>
    <scope>NUCLEOTIDE SEQUENCE [LARGE SCALE GENOMIC DNA]</scope>
    <source>
        <strain evidence="3">Duroc</strain>
    </source>
</reference>
<accession>A0A8W4FPM7</accession>
<dbReference type="Proteomes" id="UP000008227">
    <property type="component" value="Chromosome 13"/>
</dbReference>
<comment type="similarity">
    <text evidence="2">Belongs to the PMG family.</text>
</comment>
<dbReference type="AlphaFoldDB" id="A0A8W4FPM7"/>
<proteinExistence type="inferred from homology"/>
<evidence type="ECO:0000256" key="2">
    <source>
        <dbReference type="RuleBase" id="RU369044"/>
    </source>
</evidence>
<keyword evidence="4" id="KW-1185">Reference proteome</keyword>
<protein>
    <recommendedName>
        <fullName evidence="2">Keratin-associated protein</fullName>
    </recommendedName>
</protein>
<evidence type="ECO:0000256" key="1">
    <source>
        <dbReference type="ARBA" id="ARBA00022744"/>
    </source>
</evidence>
<reference evidence="3" key="2">
    <citation type="submission" date="2025-08" db="UniProtKB">
        <authorList>
            <consortium name="Ensembl"/>
        </authorList>
    </citation>
    <scope>IDENTIFICATION</scope>
</reference>
<evidence type="ECO:0000313" key="3">
    <source>
        <dbReference type="Ensembl" id="ENSSSCP00000080270.1"/>
    </source>
</evidence>
<keyword evidence="1 2" id="KW-0416">Keratin</keyword>
<dbReference type="InterPro" id="IPR007951">
    <property type="entry name" value="KRTAP_PMG"/>
</dbReference>
<dbReference type="GeneTree" id="ENSGT00940000161951"/>